<evidence type="ECO:0000313" key="1">
    <source>
        <dbReference type="EMBL" id="CAG8581884.1"/>
    </source>
</evidence>
<comment type="caution">
    <text evidence="1">The sequence shown here is derived from an EMBL/GenBank/DDBJ whole genome shotgun (WGS) entry which is preliminary data.</text>
</comment>
<reference evidence="1" key="1">
    <citation type="submission" date="2021-06" db="EMBL/GenBank/DDBJ databases">
        <authorList>
            <person name="Kallberg Y."/>
            <person name="Tangrot J."/>
            <person name="Rosling A."/>
        </authorList>
    </citation>
    <scope>NUCLEOTIDE SEQUENCE</scope>
    <source>
        <strain evidence="1">MA461A</strain>
    </source>
</reference>
<feature type="non-terminal residue" evidence="1">
    <location>
        <position position="68"/>
    </location>
</feature>
<evidence type="ECO:0000313" key="2">
    <source>
        <dbReference type="Proteomes" id="UP000789920"/>
    </source>
</evidence>
<gene>
    <name evidence="1" type="ORF">RPERSI_LOCUS5178</name>
</gene>
<keyword evidence="2" id="KW-1185">Reference proteome</keyword>
<protein>
    <submittedName>
        <fullName evidence="1">5840_t:CDS:1</fullName>
    </submittedName>
</protein>
<sequence length="68" mass="8096">MKESLTSSNILNICYQIEDSMTKCWEAPLIEAYIASYLDLRFKKQTEMDQFFDSDNQSDYLLDNELER</sequence>
<proteinExistence type="predicted"/>
<name>A0ACA9MF47_9GLOM</name>
<dbReference type="EMBL" id="CAJVQC010007630">
    <property type="protein sequence ID" value="CAG8581884.1"/>
    <property type="molecule type" value="Genomic_DNA"/>
</dbReference>
<organism evidence="1 2">
    <name type="scientific">Racocetra persica</name>
    <dbReference type="NCBI Taxonomy" id="160502"/>
    <lineage>
        <taxon>Eukaryota</taxon>
        <taxon>Fungi</taxon>
        <taxon>Fungi incertae sedis</taxon>
        <taxon>Mucoromycota</taxon>
        <taxon>Glomeromycotina</taxon>
        <taxon>Glomeromycetes</taxon>
        <taxon>Diversisporales</taxon>
        <taxon>Gigasporaceae</taxon>
        <taxon>Racocetra</taxon>
    </lineage>
</organism>
<accession>A0ACA9MF47</accession>
<dbReference type="Proteomes" id="UP000789920">
    <property type="component" value="Unassembled WGS sequence"/>
</dbReference>